<dbReference type="PANTHER" id="PTHR33755">
    <property type="entry name" value="TOXIN PARE1-RELATED"/>
    <property type="match status" value="1"/>
</dbReference>
<comment type="similarity">
    <text evidence="1">Belongs to the RelE toxin family.</text>
</comment>
<dbReference type="RefSeq" id="WP_113111204.1">
    <property type="nucleotide sequence ID" value="NZ_JACHBU010000004.1"/>
</dbReference>
<dbReference type="Proteomes" id="UP000585437">
    <property type="component" value="Unassembled WGS sequence"/>
</dbReference>
<dbReference type="Pfam" id="PF05016">
    <property type="entry name" value="ParE_toxin"/>
    <property type="match status" value="1"/>
</dbReference>
<evidence type="ECO:0000256" key="1">
    <source>
        <dbReference type="ARBA" id="ARBA00006226"/>
    </source>
</evidence>
<reference evidence="3 4" key="1">
    <citation type="submission" date="2020-08" db="EMBL/GenBank/DDBJ databases">
        <title>The Agave Microbiome: Exploring the role of microbial communities in plant adaptations to desert environments.</title>
        <authorList>
            <person name="Partida-Martinez L.P."/>
        </authorList>
    </citation>
    <scope>NUCLEOTIDE SEQUENCE [LARGE SCALE GENOMIC DNA]</scope>
    <source>
        <strain evidence="3 4">AS3.12</strain>
    </source>
</reference>
<organism evidence="3 4">
    <name type="scientific">Rhizobium soli</name>
    <dbReference type="NCBI Taxonomy" id="424798"/>
    <lineage>
        <taxon>Bacteria</taxon>
        <taxon>Pseudomonadati</taxon>
        <taxon>Pseudomonadota</taxon>
        <taxon>Alphaproteobacteria</taxon>
        <taxon>Hyphomicrobiales</taxon>
        <taxon>Rhizobiaceae</taxon>
        <taxon>Rhizobium/Agrobacterium group</taxon>
        <taxon>Rhizobium</taxon>
    </lineage>
</organism>
<protein>
    <submittedName>
        <fullName evidence="3">Plasmid stabilization system protein ParE</fullName>
    </submittedName>
</protein>
<sequence length="102" mass="11664">MRIRLSKDAALFLRSEQRYLERFNPRAAEAVLRQLRGSMRLLLDYPQAGSPIEALEGRRRFVSGEYVIDYRMEKGIVSVSHIRHGRQLPPDLLADAPADDGN</sequence>
<keyword evidence="2" id="KW-1277">Toxin-antitoxin system</keyword>
<dbReference type="InterPro" id="IPR007712">
    <property type="entry name" value="RelE/ParE_toxin"/>
</dbReference>
<keyword evidence="4" id="KW-1185">Reference proteome</keyword>
<dbReference type="InterPro" id="IPR035093">
    <property type="entry name" value="RelE/ParE_toxin_dom_sf"/>
</dbReference>
<dbReference type="Gene3D" id="3.30.2310.20">
    <property type="entry name" value="RelE-like"/>
    <property type="match status" value="1"/>
</dbReference>
<dbReference type="AlphaFoldDB" id="A0A7X0JK25"/>
<evidence type="ECO:0000313" key="3">
    <source>
        <dbReference type="EMBL" id="MBB6509069.1"/>
    </source>
</evidence>
<accession>A0A7X0JK25</accession>
<dbReference type="InterPro" id="IPR051803">
    <property type="entry name" value="TA_system_RelE-like_toxin"/>
</dbReference>
<comment type="caution">
    <text evidence="3">The sequence shown here is derived from an EMBL/GenBank/DDBJ whole genome shotgun (WGS) entry which is preliminary data.</text>
</comment>
<proteinExistence type="inferred from homology"/>
<evidence type="ECO:0000256" key="2">
    <source>
        <dbReference type="ARBA" id="ARBA00022649"/>
    </source>
</evidence>
<gene>
    <name evidence="3" type="ORF">F4695_002426</name>
</gene>
<dbReference type="EMBL" id="JACHBU010000004">
    <property type="protein sequence ID" value="MBB6509069.1"/>
    <property type="molecule type" value="Genomic_DNA"/>
</dbReference>
<name>A0A7X0JK25_9HYPH</name>
<dbReference type="PANTHER" id="PTHR33755:SF7">
    <property type="entry name" value="TOXIN MODULE OF TOXIN-ANTITOXIN SYSTEM RELE_STBE FAMILY"/>
    <property type="match status" value="1"/>
</dbReference>
<evidence type="ECO:0000313" key="4">
    <source>
        <dbReference type="Proteomes" id="UP000585437"/>
    </source>
</evidence>